<dbReference type="InterPro" id="IPR031482">
    <property type="entry name" value="CBP_BcsN"/>
</dbReference>
<organism evidence="2 3">
    <name type="scientific">Neorhizobium galegae bv. officinalis</name>
    <dbReference type="NCBI Taxonomy" id="323656"/>
    <lineage>
        <taxon>Bacteria</taxon>
        <taxon>Pseudomonadati</taxon>
        <taxon>Pseudomonadota</taxon>
        <taxon>Alphaproteobacteria</taxon>
        <taxon>Hyphomicrobiales</taxon>
        <taxon>Rhizobiaceae</taxon>
        <taxon>Rhizobium/Agrobacterium group</taxon>
        <taxon>Neorhizobium</taxon>
    </lineage>
</organism>
<dbReference type="Proteomes" id="UP000039660">
    <property type="component" value="Unassembled WGS sequence"/>
</dbReference>
<dbReference type="PROSITE" id="PS51257">
    <property type="entry name" value="PROKAR_LIPOPROTEIN"/>
    <property type="match status" value="1"/>
</dbReference>
<evidence type="ECO:0000313" key="3">
    <source>
        <dbReference type="Proteomes" id="UP000039660"/>
    </source>
</evidence>
<dbReference type="EMBL" id="CCRK01000001">
    <property type="protein sequence ID" value="CDZ44300.1"/>
    <property type="molecule type" value="Genomic_DNA"/>
</dbReference>
<evidence type="ECO:0000256" key="1">
    <source>
        <dbReference type="SAM" id="MobiDB-lite"/>
    </source>
</evidence>
<evidence type="ECO:0008006" key="4">
    <source>
        <dbReference type="Google" id="ProtNLM"/>
    </source>
</evidence>
<feature type="region of interest" description="Disordered" evidence="1">
    <location>
        <begin position="303"/>
        <end position="343"/>
    </location>
</feature>
<proteinExistence type="predicted"/>
<dbReference type="Pfam" id="PF17038">
    <property type="entry name" value="CBP_BcsN"/>
    <property type="match status" value="1"/>
</dbReference>
<sequence>MAEKHLVRKQKMSGLGHLGAAVLFCGLPLLAAGCAGQPVQMGTFAKNLPAEQAMVLPPPAGPGIVSVIERRYDNAVDQDILLYTSALTPGQNLLKAQFFGTASPFKLSDNKLTSTPVTEAGIASEMRRALPGVRMVRSSFFVQNNYGPFGYAFGRGAGDDLCMYGWQQVRSPSGTISPLANHGSIQIRARICEADATEQKLLAFMYNYTITGAVDNGGWNPYGEPQPVSPSLGGVGSPIYPRPTSAEPIVPVLPSRTSAVYTRSRPAPVAQSRPPAAAATATIVSSAAAAPLVSVPRPVMTQTATGTSPVTAEPSVSHAPLVPSPSGPAQQTGRVSVPSPSCTNVTSRAANACR</sequence>
<gene>
    <name evidence="2" type="ORF">NGAL_HAMBI1189_02950</name>
</gene>
<feature type="compositionally biased region" description="Polar residues" evidence="1">
    <location>
        <begin position="327"/>
        <end position="343"/>
    </location>
</feature>
<evidence type="ECO:0000313" key="2">
    <source>
        <dbReference type="EMBL" id="CDZ44300.1"/>
    </source>
</evidence>
<accession>A0A0T7GAK5</accession>
<reference evidence="2 3" key="1">
    <citation type="submission" date="2014-08" db="EMBL/GenBank/DDBJ databases">
        <authorList>
            <person name="Chen Y.-H."/>
        </authorList>
    </citation>
    <scope>NUCLEOTIDE SEQUENCE [LARGE SCALE GENOMIC DNA]</scope>
</reference>
<name>A0A0T7GAK5_NEOGA</name>
<dbReference type="AlphaFoldDB" id="A0A0T7GAK5"/>
<protein>
    <recommendedName>
        <fullName evidence="4">Cellulose biosynthesis protein BcsN</fullName>
    </recommendedName>
</protein>